<dbReference type="GO" id="GO:0051082">
    <property type="term" value="F:unfolded protein binding"/>
    <property type="evidence" value="ECO:0007669"/>
    <property type="project" value="TreeGrafter"/>
</dbReference>
<dbReference type="InterPro" id="IPR001436">
    <property type="entry name" value="Alpha-crystallin/sHSP_animal"/>
</dbReference>
<dbReference type="Gene3D" id="2.60.40.790">
    <property type="match status" value="1"/>
</dbReference>
<feature type="domain" description="SHSP" evidence="2">
    <location>
        <begin position="51"/>
        <end position="101"/>
    </location>
</feature>
<dbReference type="STRING" id="103827.A0A0N5DAD8"/>
<dbReference type="CDD" id="cd06526">
    <property type="entry name" value="metazoan_ACD"/>
    <property type="match status" value="1"/>
</dbReference>
<dbReference type="InterPro" id="IPR002068">
    <property type="entry name" value="A-crystallin/Hsp20_dom"/>
</dbReference>
<dbReference type="GO" id="GO:0042026">
    <property type="term" value="P:protein refolding"/>
    <property type="evidence" value="ECO:0007669"/>
    <property type="project" value="TreeGrafter"/>
</dbReference>
<dbReference type="Proteomes" id="UP000276776">
    <property type="component" value="Unassembled WGS sequence"/>
</dbReference>
<name>A0A0N5DAD8_THECL</name>
<evidence type="ECO:0000313" key="5">
    <source>
        <dbReference type="WBParaSite" id="TCLT_0001013301-mRNA-1"/>
    </source>
</evidence>
<evidence type="ECO:0000259" key="2">
    <source>
        <dbReference type="Pfam" id="PF00011"/>
    </source>
</evidence>
<dbReference type="PANTHER" id="PTHR45640">
    <property type="entry name" value="HEAT SHOCK PROTEIN HSP-12.2-RELATED"/>
    <property type="match status" value="1"/>
</dbReference>
<dbReference type="SUPFAM" id="SSF49764">
    <property type="entry name" value="HSP20-like chaperones"/>
    <property type="match status" value="1"/>
</dbReference>
<dbReference type="GO" id="GO:0009408">
    <property type="term" value="P:response to heat"/>
    <property type="evidence" value="ECO:0007669"/>
    <property type="project" value="TreeGrafter"/>
</dbReference>
<reference evidence="5" key="1">
    <citation type="submission" date="2017-02" db="UniProtKB">
        <authorList>
            <consortium name="WormBaseParasite"/>
        </authorList>
    </citation>
    <scope>IDENTIFICATION</scope>
</reference>
<dbReference type="GO" id="GO:0005634">
    <property type="term" value="C:nucleus"/>
    <property type="evidence" value="ECO:0007669"/>
    <property type="project" value="TreeGrafter"/>
</dbReference>
<evidence type="ECO:0000256" key="1">
    <source>
        <dbReference type="ARBA" id="ARBA00023016"/>
    </source>
</evidence>
<proteinExistence type="predicted"/>
<reference evidence="3 4" key="2">
    <citation type="submission" date="2018-11" db="EMBL/GenBank/DDBJ databases">
        <authorList>
            <consortium name="Pathogen Informatics"/>
        </authorList>
    </citation>
    <scope>NUCLEOTIDE SEQUENCE [LARGE SCALE GENOMIC DNA]</scope>
</reference>
<keyword evidence="1" id="KW-0346">Stress response</keyword>
<dbReference type="WBParaSite" id="TCLT_0001013301-mRNA-1">
    <property type="protein sequence ID" value="TCLT_0001013301-mRNA-1"/>
    <property type="gene ID" value="TCLT_0001013301"/>
</dbReference>
<dbReference type="EMBL" id="UYYF01004981">
    <property type="protein sequence ID" value="VDN07799.1"/>
    <property type="molecule type" value="Genomic_DNA"/>
</dbReference>
<keyword evidence="4" id="KW-1185">Reference proteome</keyword>
<dbReference type="OrthoDB" id="1431247at2759"/>
<evidence type="ECO:0000313" key="3">
    <source>
        <dbReference type="EMBL" id="VDN07799.1"/>
    </source>
</evidence>
<protein>
    <submittedName>
        <fullName evidence="5">SHSP domain-containing protein</fullName>
    </submittedName>
</protein>
<dbReference type="InterPro" id="IPR008978">
    <property type="entry name" value="HSP20-like_chaperone"/>
</dbReference>
<organism evidence="5">
    <name type="scientific">Thelazia callipaeda</name>
    <name type="common">Oriental eyeworm</name>
    <name type="synonym">Parasitic nematode</name>
    <dbReference type="NCBI Taxonomy" id="103827"/>
    <lineage>
        <taxon>Eukaryota</taxon>
        <taxon>Metazoa</taxon>
        <taxon>Ecdysozoa</taxon>
        <taxon>Nematoda</taxon>
        <taxon>Chromadorea</taxon>
        <taxon>Rhabditida</taxon>
        <taxon>Spirurina</taxon>
        <taxon>Spiruromorpha</taxon>
        <taxon>Thelazioidea</taxon>
        <taxon>Thelaziidae</taxon>
        <taxon>Thelazia</taxon>
    </lineage>
</organism>
<accession>A0A0N5DAD8</accession>
<dbReference type="Pfam" id="PF00011">
    <property type="entry name" value="HSP20"/>
    <property type="match status" value="1"/>
</dbReference>
<evidence type="ECO:0000313" key="4">
    <source>
        <dbReference type="Proteomes" id="UP000276776"/>
    </source>
</evidence>
<gene>
    <name evidence="3" type="ORF">TCLT_LOCUS10122</name>
</gene>
<dbReference type="GO" id="GO:0005737">
    <property type="term" value="C:cytoplasm"/>
    <property type="evidence" value="ECO:0007669"/>
    <property type="project" value="TreeGrafter"/>
</dbReference>
<dbReference type="AlphaFoldDB" id="A0A0N5DAD8"/>
<sequence length="105" mass="12475">MARRSLLSPFPSRFSHIFDDFRDFDFERSFHRPYWLDDSLENAHNLGSCIGEVERQFRRRFKLPKDAKPELVTSELTKDGKLTIRTPLKEKDCAQTRTVPILYKN</sequence>
<dbReference type="PANTHER" id="PTHR45640:SF13">
    <property type="entry name" value="HEAT SHOCK PROTEIN 22-RELATED"/>
    <property type="match status" value="1"/>
</dbReference>